<dbReference type="VEuPathDB" id="VectorBase:SSCA004299"/>
<proteinExistence type="predicted"/>
<dbReference type="PANTHER" id="PTHR24036">
    <property type="entry name" value="SKELETOR-RELATED"/>
    <property type="match status" value="1"/>
</dbReference>
<dbReference type="InterPro" id="IPR052126">
    <property type="entry name" value="Spindle_Org/Thrombomodulin"/>
</dbReference>
<comment type="caution">
    <text evidence="2">The sequence shown here is derived from an EMBL/GenBank/DDBJ whole genome shotgun (WGS) entry which is preliminary data.</text>
</comment>
<reference evidence="2 3" key="1">
    <citation type="journal article" date="2015" name="Parasit. Vectors">
        <title>Draft genome of the scabies mite.</title>
        <authorList>
            <person name="Rider S.D.Jr."/>
            <person name="Morgan M.S."/>
            <person name="Arlian L.G."/>
        </authorList>
    </citation>
    <scope>NUCLEOTIDE SEQUENCE [LARGE SCALE GENOMIC DNA]</scope>
    <source>
        <strain evidence="2">Arlian Lab</strain>
    </source>
</reference>
<dbReference type="PROSITE" id="PS51549">
    <property type="entry name" value="DM13"/>
    <property type="match status" value="1"/>
</dbReference>
<evidence type="ECO:0000313" key="2">
    <source>
        <dbReference type="EMBL" id="KPM07881.1"/>
    </source>
</evidence>
<accession>A0A132AA64</accession>
<protein>
    <submittedName>
        <fullName evidence="2">Skeletor-like protein</fullName>
    </submittedName>
</protein>
<dbReference type="SMART" id="SM00686">
    <property type="entry name" value="DM13"/>
    <property type="match status" value="1"/>
</dbReference>
<sequence length="135" mass="14728">MASEFVIITLIVAIASIEAQVPQQQTQGIYLGSLPNLSHGVSGEVYKLDDKTLLLRNLNYDGQAPDAYFWVGTSAKPGVTGSPIPDENGSLAPLKRYHNVDIVLRLPANKSLSKLKTFGLWCKAYSINFGHVKLN</sequence>
<dbReference type="Pfam" id="PF10517">
    <property type="entry name" value="DM13"/>
    <property type="match status" value="1"/>
</dbReference>
<keyword evidence="1" id="KW-0677">Repeat</keyword>
<dbReference type="Proteomes" id="UP000616769">
    <property type="component" value="Unassembled WGS sequence"/>
</dbReference>
<dbReference type="EMBL" id="JXLN01011977">
    <property type="protein sequence ID" value="KPM07881.1"/>
    <property type="molecule type" value="Genomic_DNA"/>
</dbReference>
<dbReference type="PANTHER" id="PTHR24036:SF13">
    <property type="entry name" value="PROTEIN SKELETOR, ISOFORMS D_E"/>
    <property type="match status" value="1"/>
</dbReference>
<dbReference type="AlphaFoldDB" id="A0A132AA64"/>
<evidence type="ECO:0000256" key="1">
    <source>
        <dbReference type="ARBA" id="ARBA00022737"/>
    </source>
</evidence>
<evidence type="ECO:0000313" key="3">
    <source>
        <dbReference type="Proteomes" id="UP000616769"/>
    </source>
</evidence>
<organism evidence="2 3">
    <name type="scientific">Sarcoptes scabiei</name>
    <name type="common">Itch mite</name>
    <name type="synonym">Acarus scabiei</name>
    <dbReference type="NCBI Taxonomy" id="52283"/>
    <lineage>
        <taxon>Eukaryota</taxon>
        <taxon>Metazoa</taxon>
        <taxon>Ecdysozoa</taxon>
        <taxon>Arthropoda</taxon>
        <taxon>Chelicerata</taxon>
        <taxon>Arachnida</taxon>
        <taxon>Acari</taxon>
        <taxon>Acariformes</taxon>
        <taxon>Sarcoptiformes</taxon>
        <taxon>Astigmata</taxon>
        <taxon>Psoroptidia</taxon>
        <taxon>Sarcoptoidea</taxon>
        <taxon>Sarcoptidae</taxon>
        <taxon>Sarcoptinae</taxon>
        <taxon>Sarcoptes</taxon>
    </lineage>
</organism>
<name>A0A132AA64_SARSC</name>
<gene>
    <name evidence="2" type="ORF">QR98_0063890</name>
</gene>
<dbReference type="InterPro" id="IPR019545">
    <property type="entry name" value="DM13_domain"/>
</dbReference>